<dbReference type="Proteomes" id="UP000663879">
    <property type="component" value="Unassembled WGS sequence"/>
</dbReference>
<keyword evidence="6" id="KW-0547">Nucleotide-binding</keyword>
<comment type="catalytic activity">
    <reaction evidence="11">
        <text>L-seryl-[protein] + ATP = O-phospho-L-seryl-[protein] + ADP + H(+)</text>
        <dbReference type="Rhea" id="RHEA:17989"/>
        <dbReference type="Rhea" id="RHEA-COMP:9863"/>
        <dbReference type="Rhea" id="RHEA-COMP:11604"/>
        <dbReference type="ChEBI" id="CHEBI:15378"/>
        <dbReference type="ChEBI" id="CHEBI:29999"/>
        <dbReference type="ChEBI" id="CHEBI:30616"/>
        <dbReference type="ChEBI" id="CHEBI:83421"/>
        <dbReference type="ChEBI" id="CHEBI:456216"/>
        <dbReference type="EC" id="2.7.11.1"/>
    </reaction>
</comment>
<evidence type="ECO:0000256" key="5">
    <source>
        <dbReference type="ARBA" id="ARBA00022679"/>
    </source>
</evidence>
<dbReference type="InterPro" id="IPR000719">
    <property type="entry name" value="Prot_kinase_dom"/>
</dbReference>
<dbReference type="EC" id="2.7.11.1" evidence="2"/>
<evidence type="ECO:0000256" key="2">
    <source>
        <dbReference type="ARBA" id="ARBA00012513"/>
    </source>
</evidence>
<dbReference type="AlphaFoldDB" id="A0A814AFV5"/>
<comment type="subcellular location">
    <subcellularLocation>
        <location evidence="1">Host cytoplasm</location>
    </subcellularLocation>
</comment>
<feature type="compositionally biased region" description="Polar residues" evidence="12">
    <location>
        <begin position="8"/>
        <end position="31"/>
    </location>
</feature>
<evidence type="ECO:0000256" key="7">
    <source>
        <dbReference type="ARBA" id="ARBA00022777"/>
    </source>
</evidence>
<name>A0A814AFV5_9BILA</name>
<protein>
    <recommendedName>
        <fullName evidence="3">Serine/threonine-protein kinase 1</fullName>
        <ecNumber evidence="2">2.7.11.1</ecNumber>
    </recommendedName>
</protein>
<dbReference type="Gene3D" id="1.10.510.10">
    <property type="entry name" value="Transferase(Phosphotransferase) domain 1"/>
    <property type="match status" value="1"/>
</dbReference>
<organism evidence="14 15">
    <name type="scientific">Brachionus calyciflorus</name>
    <dbReference type="NCBI Taxonomy" id="104777"/>
    <lineage>
        <taxon>Eukaryota</taxon>
        <taxon>Metazoa</taxon>
        <taxon>Spiralia</taxon>
        <taxon>Gnathifera</taxon>
        <taxon>Rotifera</taxon>
        <taxon>Eurotatoria</taxon>
        <taxon>Monogononta</taxon>
        <taxon>Pseudotrocha</taxon>
        <taxon>Ploima</taxon>
        <taxon>Brachionidae</taxon>
        <taxon>Brachionus</taxon>
    </lineage>
</organism>
<keyword evidence="9" id="KW-1035">Host cytoplasm</keyword>
<evidence type="ECO:0000256" key="4">
    <source>
        <dbReference type="ARBA" id="ARBA00022527"/>
    </source>
</evidence>
<feature type="region of interest" description="Disordered" evidence="12">
    <location>
        <begin position="58"/>
        <end position="113"/>
    </location>
</feature>
<evidence type="ECO:0000256" key="10">
    <source>
        <dbReference type="ARBA" id="ARBA00047899"/>
    </source>
</evidence>
<evidence type="ECO:0000256" key="8">
    <source>
        <dbReference type="ARBA" id="ARBA00022840"/>
    </source>
</evidence>
<dbReference type="PANTHER" id="PTHR22984">
    <property type="entry name" value="SERINE/THREONINE-PROTEIN KINASE PIM"/>
    <property type="match status" value="1"/>
</dbReference>
<evidence type="ECO:0000313" key="14">
    <source>
        <dbReference type="EMBL" id="CAF0911589.1"/>
    </source>
</evidence>
<dbReference type="PROSITE" id="PS50011">
    <property type="entry name" value="PROTEIN_KINASE_DOM"/>
    <property type="match status" value="1"/>
</dbReference>
<comment type="caution">
    <text evidence="14">The sequence shown here is derived from an EMBL/GenBank/DDBJ whole genome shotgun (WGS) entry which is preliminary data.</text>
</comment>
<gene>
    <name evidence="14" type="ORF">OXX778_LOCUS11933</name>
</gene>
<comment type="catalytic activity">
    <reaction evidence="10">
        <text>L-threonyl-[protein] + ATP = O-phospho-L-threonyl-[protein] + ADP + H(+)</text>
        <dbReference type="Rhea" id="RHEA:46608"/>
        <dbReference type="Rhea" id="RHEA-COMP:11060"/>
        <dbReference type="Rhea" id="RHEA-COMP:11605"/>
        <dbReference type="ChEBI" id="CHEBI:15378"/>
        <dbReference type="ChEBI" id="CHEBI:30013"/>
        <dbReference type="ChEBI" id="CHEBI:30616"/>
        <dbReference type="ChEBI" id="CHEBI:61977"/>
        <dbReference type="ChEBI" id="CHEBI:456216"/>
        <dbReference type="EC" id="2.7.11.1"/>
    </reaction>
</comment>
<keyword evidence="4" id="KW-0723">Serine/threonine-protein kinase</keyword>
<feature type="domain" description="Protein kinase" evidence="13">
    <location>
        <begin position="139"/>
        <end position="396"/>
    </location>
</feature>
<dbReference type="PROSITE" id="PS00108">
    <property type="entry name" value="PROTEIN_KINASE_ST"/>
    <property type="match status" value="1"/>
</dbReference>
<evidence type="ECO:0000256" key="1">
    <source>
        <dbReference type="ARBA" id="ARBA00004192"/>
    </source>
</evidence>
<dbReference type="OrthoDB" id="193931at2759"/>
<dbReference type="GO" id="GO:0030430">
    <property type="term" value="C:host cell cytoplasm"/>
    <property type="evidence" value="ECO:0007669"/>
    <property type="project" value="UniProtKB-SubCell"/>
</dbReference>
<dbReference type="SMART" id="SM00220">
    <property type="entry name" value="S_TKc"/>
    <property type="match status" value="1"/>
</dbReference>
<dbReference type="SUPFAM" id="SSF56112">
    <property type="entry name" value="Protein kinase-like (PK-like)"/>
    <property type="match status" value="1"/>
</dbReference>
<dbReference type="InterPro" id="IPR051138">
    <property type="entry name" value="PIM_Ser/Thr_kinase"/>
</dbReference>
<proteinExistence type="predicted"/>
<evidence type="ECO:0000256" key="12">
    <source>
        <dbReference type="SAM" id="MobiDB-lite"/>
    </source>
</evidence>
<evidence type="ECO:0000256" key="9">
    <source>
        <dbReference type="ARBA" id="ARBA00023200"/>
    </source>
</evidence>
<evidence type="ECO:0000256" key="6">
    <source>
        <dbReference type="ARBA" id="ARBA00022741"/>
    </source>
</evidence>
<reference evidence="14" key="1">
    <citation type="submission" date="2021-02" db="EMBL/GenBank/DDBJ databases">
        <authorList>
            <person name="Nowell W R."/>
        </authorList>
    </citation>
    <scope>NUCLEOTIDE SEQUENCE</scope>
    <source>
        <strain evidence="14">Ploen Becks lab</strain>
    </source>
</reference>
<dbReference type="PANTHER" id="PTHR22984:SF25">
    <property type="entry name" value="PROTEIN KINASE DOMAIN-CONTAINING PROTEIN"/>
    <property type="match status" value="1"/>
</dbReference>
<feature type="compositionally biased region" description="Polar residues" evidence="12">
    <location>
        <begin position="98"/>
        <end position="113"/>
    </location>
</feature>
<feature type="region of interest" description="Disordered" evidence="12">
    <location>
        <begin position="1"/>
        <end position="31"/>
    </location>
</feature>
<dbReference type="GO" id="GO:0005524">
    <property type="term" value="F:ATP binding"/>
    <property type="evidence" value="ECO:0007669"/>
    <property type="project" value="UniProtKB-KW"/>
</dbReference>
<evidence type="ECO:0000256" key="3">
    <source>
        <dbReference type="ARBA" id="ARBA00016885"/>
    </source>
</evidence>
<keyword evidence="8" id="KW-0067">ATP-binding</keyword>
<keyword evidence="15" id="KW-1185">Reference proteome</keyword>
<dbReference type="EMBL" id="CAJNOC010002086">
    <property type="protein sequence ID" value="CAF0911589.1"/>
    <property type="molecule type" value="Genomic_DNA"/>
</dbReference>
<feature type="compositionally biased region" description="Low complexity" evidence="12">
    <location>
        <begin position="62"/>
        <end position="87"/>
    </location>
</feature>
<evidence type="ECO:0000259" key="13">
    <source>
        <dbReference type="PROSITE" id="PS50011"/>
    </source>
</evidence>
<sequence length="413" mass="47307">MSNHDEASCSNDMDSDPNKLTTRINNLTTTPLSLKRQSSAIKTNLNQIVQMPKNATPKIFLSNNSKSSTYSSSSSSNTSSSSSTGSNEAAIPLKKNTAKTSENPTQSNTMTSSKNFNIENELIKYTKNLLITNNYLGSYKLGDHIRNGGFSEIYEGLKLNSNDKVIVKLIPKQKTKNWLMVHNKKYPAEVLLHKMSANVNGVVKMLEFFEQDTEWIIIMPRINNCVDLFDYLESKNRGRLLEPEACYFFKQLIRINIDLLSHGIVHRDIKSENLLVELDTMKLILIDFGASAISRQNQAQVQYYTDFHGTRQYKPPEYIMNKKYTAQSSTIWTLGILLYDMCNGQLPFETEQDILEYNIQMKTSLSEDYREILLDCLRKEPLERPSLVQLYDYKWVKSNEDYTPKLGDDSNKK</sequence>
<dbReference type="Pfam" id="PF00069">
    <property type="entry name" value="Pkinase"/>
    <property type="match status" value="1"/>
</dbReference>
<dbReference type="GO" id="GO:0004674">
    <property type="term" value="F:protein serine/threonine kinase activity"/>
    <property type="evidence" value="ECO:0007669"/>
    <property type="project" value="UniProtKB-KW"/>
</dbReference>
<keyword evidence="5" id="KW-0808">Transferase</keyword>
<dbReference type="GO" id="GO:0005737">
    <property type="term" value="C:cytoplasm"/>
    <property type="evidence" value="ECO:0007669"/>
    <property type="project" value="TreeGrafter"/>
</dbReference>
<keyword evidence="7" id="KW-0418">Kinase</keyword>
<accession>A0A814AFV5</accession>
<dbReference type="InterPro" id="IPR008271">
    <property type="entry name" value="Ser/Thr_kinase_AS"/>
</dbReference>
<evidence type="ECO:0000313" key="15">
    <source>
        <dbReference type="Proteomes" id="UP000663879"/>
    </source>
</evidence>
<dbReference type="Gene3D" id="3.30.200.20">
    <property type="entry name" value="Phosphorylase Kinase, domain 1"/>
    <property type="match status" value="1"/>
</dbReference>
<evidence type="ECO:0000256" key="11">
    <source>
        <dbReference type="ARBA" id="ARBA00048679"/>
    </source>
</evidence>
<dbReference type="InterPro" id="IPR011009">
    <property type="entry name" value="Kinase-like_dom_sf"/>
</dbReference>